<keyword evidence="1" id="KW-0479">Metal-binding</keyword>
<sequence length="294" mass="31999">MSAELVVERLKLVGMHCATCAVTIEKKLKSLPGVADASVSFAGEEATVKYDPKRVSLGDIVRAVRDVGYDVYKEEAYFVTKNLVSVDEEPIIEERLKSLSGVIDVRASHVAKSVSVVFNPLTVNVEVVRELLESMGYEVVNIKKEVEVEDVEAGILKEESLRLKKVLTLSLALAVPLMTYMILGVLGVPVPLWEYRSFIGLTLSTPVLAIGGRRFFTGAYRALKNKTASMDTLVALGTGSAYVFSLLVMLGVIQAPETYFETSATVISFVLIGKYLELKMKVRTGEGPQGWGGG</sequence>
<dbReference type="InterPro" id="IPR036163">
    <property type="entry name" value="HMA_dom_sf"/>
</dbReference>
<comment type="caution">
    <text evidence="4">The sequence shown here is derived from an EMBL/GenBank/DDBJ whole genome shotgun (WGS) entry which is preliminary data.</text>
</comment>
<dbReference type="EMBL" id="QMQV01000217">
    <property type="protein sequence ID" value="RLE45957.1"/>
    <property type="molecule type" value="Genomic_DNA"/>
</dbReference>
<dbReference type="SUPFAM" id="SSF55008">
    <property type="entry name" value="HMA, heavy metal-associated domain"/>
    <property type="match status" value="2"/>
</dbReference>
<evidence type="ECO:0000313" key="5">
    <source>
        <dbReference type="Proteomes" id="UP000278475"/>
    </source>
</evidence>
<dbReference type="CDD" id="cd00371">
    <property type="entry name" value="HMA"/>
    <property type="match status" value="1"/>
</dbReference>
<dbReference type="Gene3D" id="3.30.70.100">
    <property type="match status" value="2"/>
</dbReference>
<feature type="transmembrane region" description="Helical" evidence="2">
    <location>
        <begin position="233"/>
        <end position="253"/>
    </location>
</feature>
<evidence type="ECO:0000313" key="4">
    <source>
        <dbReference type="EMBL" id="RLE45957.1"/>
    </source>
</evidence>
<reference evidence="4 5" key="1">
    <citation type="submission" date="2018-06" db="EMBL/GenBank/DDBJ databases">
        <title>Extensive metabolic versatility and redundancy in microbially diverse, dynamic hydrothermal sediments.</title>
        <authorList>
            <person name="Dombrowski N."/>
            <person name="Teske A."/>
            <person name="Baker B.J."/>
        </authorList>
    </citation>
    <scope>NUCLEOTIDE SEQUENCE [LARGE SCALE GENOMIC DNA]</scope>
    <source>
        <strain evidence="4">B66_G16</strain>
    </source>
</reference>
<dbReference type="PRINTS" id="PR00942">
    <property type="entry name" value="CUATPASEI"/>
</dbReference>
<keyword evidence="2" id="KW-0472">Membrane</keyword>
<organism evidence="4 5">
    <name type="scientific">Thermoproteota archaeon</name>
    <dbReference type="NCBI Taxonomy" id="2056631"/>
    <lineage>
        <taxon>Archaea</taxon>
        <taxon>Thermoproteota</taxon>
    </lineage>
</organism>
<keyword evidence="2" id="KW-0812">Transmembrane</keyword>
<feature type="domain" description="HMA" evidence="3">
    <location>
        <begin position="73"/>
        <end position="140"/>
    </location>
</feature>
<dbReference type="InterPro" id="IPR017969">
    <property type="entry name" value="Heavy-metal-associated_CS"/>
</dbReference>
<dbReference type="GO" id="GO:0046872">
    <property type="term" value="F:metal ion binding"/>
    <property type="evidence" value="ECO:0007669"/>
    <property type="project" value="UniProtKB-KW"/>
</dbReference>
<proteinExistence type="predicted"/>
<dbReference type="InterPro" id="IPR006121">
    <property type="entry name" value="HMA_dom"/>
</dbReference>
<dbReference type="PANTHER" id="PTHR46594">
    <property type="entry name" value="P-TYPE CATION-TRANSPORTING ATPASE"/>
    <property type="match status" value="1"/>
</dbReference>
<feature type="domain" description="HMA" evidence="3">
    <location>
        <begin position="6"/>
        <end position="72"/>
    </location>
</feature>
<dbReference type="PROSITE" id="PS50846">
    <property type="entry name" value="HMA_2"/>
    <property type="match status" value="2"/>
</dbReference>
<accession>A0A497EK88</accession>
<feature type="transmembrane region" description="Helical" evidence="2">
    <location>
        <begin position="195"/>
        <end position="212"/>
    </location>
</feature>
<evidence type="ECO:0000256" key="1">
    <source>
        <dbReference type="ARBA" id="ARBA00022723"/>
    </source>
</evidence>
<dbReference type="AlphaFoldDB" id="A0A497EK88"/>
<feature type="transmembrane region" description="Helical" evidence="2">
    <location>
        <begin position="166"/>
        <end position="189"/>
    </location>
</feature>
<dbReference type="Pfam" id="PF00403">
    <property type="entry name" value="HMA"/>
    <property type="match status" value="1"/>
</dbReference>
<evidence type="ECO:0000259" key="3">
    <source>
        <dbReference type="PROSITE" id="PS50846"/>
    </source>
</evidence>
<protein>
    <recommendedName>
        <fullName evidence="3">HMA domain-containing protein</fullName>
    </recommendedName>
</protein>
<gene>
    <name evidence="4" type="ORF">DRJ31_10585</name>
</gene>
<keyword evidence="2" id="KW-1133">Transmembrane helix</keyword>
<dbReference type="Proteomes" id="UP000278475">
    <property type="component" value="Unassembled WGS sequence"/>
</dbReference>
<dbReference type="PANTHER" id="PTHR46594:SF4">
    <property type="entry name" value="P-TYPE CATION-TRANSPORTING ATPASE"/>
    <property type="match status" value="1"/>
</dbReference>
<dbReference type="FunFam" id="3.30.70.100:FF:000005">
    <property type="entry name" value="Copper-exporting P-type ATPase A"/>
    <property type="match status" value="1"/>
</dbReference>
<name>A0A497EK88_9CREN</name>
<evidence type="ECO:0000256" key="2">
    <source>
        <dbReference type="SAM" id="Phobius"/>
    </source>
</evidence>
<dbReference type="PROSITE" id="PS01047">
    <property type="entry name" value="HMA_1"/>
    <property type="match status" value="1"/>
</dbReference>